<protein>
    <submittedName>
        <fullName evidence="1">Uncharacterized protein</fullName>
    </submittedName>
</protein>
<reference evidence="1 2" key="1">
    <citation type="submission" date="2020-08" db="EMBL/GenBank/DDBJ databases">
        <authorList>
            <person name="Liu C."/>
            <person name="Sun Q."/>
        </authorList>
    </citation>
    <scope>NUCLEOTIDE SEQUENCE [LARGE SCALE GENOMIC DNA]</scope>
    <source>
        <strain evidence="1 2">NSJ-62</strain>
    </source>
</reference>
<dbReference type="AlphaFoldDB" id="A0A7G9B3E2"/>
<dbReference type="KEGG" id="ohi:H8790_11585"/>
<accession>A0A7G9B3E2</accession>
<dbReference type="EMBL" id="CP060490">
    <property type="protein sequence ID" value="QNL44073.1"/>
    <property type="molecule type" value="Genomic_DNA"/>
</dbReference>
<proteinExistence type="predicted"/>
<dbReference type="Proteomes" id="UP000515960">
    <property type="component" value="Chromosome"/>
</dbReference>
<keyword evidence="2" id="KW-1185">Reference proteome</keyword>
<name>A0A7G9B3E2_9FIRM</name>
<organism evidence="1 2">
    <name type="scientific">Oscillibacter hominis</name>
    <dbReference type="NCBI Taxonomy" id="2763056"/>
    <lineage>
        <taxon>Bacteria</taxon>
        <taxon>Bacillati</taxon>
        <taxon>Bacillota</taxon>
        <taxon>Clostridia</taxon>
        <taxon>Eubacteriales</taxon>
        <taxon>Oscillospiraceae</taxon>
        <taxon>Oscillibacter</taxon>
    </lineage>
</organism>
<gene>
    <name evidence="1" type="ORF">H8790_11585</name>
</gene>
<dbReference type="RefSeq" id="WP_187332674.1">
    <property type="nucleotide sequence ID" value="NZ_CP060490.1"/>
</dbReference>
<sequence length="169" mass="19730">MVFVCEHCHFLFSRSQQPEQCPDCGKYAVRPAEPDEQAEFERCLAMQKDMEDFKVTKDQHNMDLFPDFCEVVINNHMSYFTFLLPVTSFGYRDDMLLELSAEYWKSEDEKQYQANVWAREKGAKTKHFVYPASVPVSEDPETSIVEALNQNDDFISIMSDLICEIAKDR</sequence>
<evidence type="ECO:0000313" key="1">
    <source>
        <dbReference type="EMBL" id="QNL44073.1"/>
    </source>
</evidence>
<evidence type="ECO:0000313" key="2">
    <source>
        <dbReference type="Proteomes" id="UP000515960"/>
    </source>
</evidence>